<dbReference type="AlphaFoldDB" id="A0A225D078"/>
<accession>A0A225D078</accession>
<organism evidence="1 2">
    <name type="scientific">Fimbriiglobus ruber</name>
    <dbReference type="NCBI Taxonomy" id="1908690"/>
    <lineage>
        <taxon>Bacteria</taxon>
        <taxon>Pseudomonadati</taxon>
        <taxon>Planctomycetota</taxon>
        <taxon>Planctomycetia</taxon>
        <taxon>Gemmatales</taxon>
        <taxon>Gemmataceae</taxon>
        <taxon>Fimbriiglobus</taxon>
    </lineage>
</organism>
<dbReference type="RefSeq" id="WP_202974184.1">
    <property type="nucleotide sequence ID" value="NZ_NIDE01000019.1"/>
</dbReference>
<sequence>MTDTRAKRLRMFAGPNGSGKSSIIRSLAREWSPATGLFRLNHYLNADEVERALVSAGLDLARFDVAVPFERLCDSLRAGGRLAADHPFFCEAVVDGSVVWAPRADGYLAAAVVDFLREELMRRGDSFSFETVMSHPSKVEFFGRARAEGYKTYLYFVCTSTAELNVARVRTRVQIGGHAVPEDKIRERYARCLDLASVARAQAYRAYFFDNSGSVPVWLAEFDPEGTCQLRVSQDRLPRWFQNCLDNHPPRLIHPRRG</sequence>
<dbReference type="PANTHER" id="PTHR39206">
    <property type="entry name" value="SLL8004 PROTEIN"/>
    <property type="match status" value="1"/>
</dbReference>
<name>A0A225D078_9BACT</name>
<evidence type="ECO:0008006" key="3">
    <source>
        <dbReference type="Google" id="ProtNLM"/>
    </source>
</evidence>
<proteinExistence type="predicted"/>
<keyword evidence="2" id="KW-1185">Reference proteome</keyword>
<dbReference type="Gene3D" id="3.40.50.300">
    <property type="entry name" value="P-loop containing nucleotide triphosphate hydrolases"/>
    <property type="match status" value="1"/>
</dbReference>
<comment type="caution">
    <text evidence="1">The sequence shown here is derived from an EMBL/GenBank/DDBJ whole genome shotgun (WGS) entry which is preliminary data.</text>
</comment>
<evidence type="ECO:0000313" key="1">
    <source>
        <dbReference type="EMBL" id="OWK35020.1"/>
    </source>
</evidence>
<dbReference type="SUPFAM" id="SSF52540">
    <property type="entry name" value="P-loop containing nucleoside triphosphate hydrolases"/>
    <property type="match status" value="1"/>
</dbReference>
<reference evidence="2" key="1">
    <citation type="submission" date="2017-06" db="EMBL/GenBank/DDBJ databases">
        <title>Genome analysis of Fimbriiglobus ruber SP5, the first member of the order Planctomycetales with confirmed chitinolytic capability.</title>
        <authorList>
            <person name="Ravin N.V."/>
            <person name="Rakitin A.L."/>
            <person name="Ivanova A.A."/>
            <person name="Beletsky A.V."/>
            <person name="Kulichevskaya I.S."/>
            <person name="Mardanov A.V."/>
            <person name="Dedysh S.N."/>
        </authorList>
    </citation>
    <scope>NUCLEOTIDE SEQUENCE [LARGE SCALE GENOMIC DNA]</scope>
    <source>
        <strain evidence="2">SP5</strain>
    </source>
</reference>
<dbReference type="Proteomes" id="UP000214646">
    <property type="component" value="Unassembled WGS sequence"/>
</dbReference>
<protein>
    <recommendedName>
        <fullName evidence="3">UDP-N-acetylglucosamine kinase</fullName>
    </recommendedName>
</protein>
<dbReference type="EMBL" id="NIDE01000019">
    <property type="protein sequence ID" value="OWK35020.1"/>
    <property type="molecule type" value="Genomic_DNA"/>
</dbReference>
<gene>
    <name evidence="1" type="ORF">FRUB_09862</name>
</gene>
<dbReference type="InterPro" id="IPR027417">
    <property type="entry name" value="P-loop_NTPase"/>
</dbReference>
<evidence type="ECO:0000313" key="2">
    <source>
        <dbReference type="Proteomes" id="UP000214646"/>
    </source>
</evidence>
<dbReference type="PANTHER" id="PTHR39206:SF1">
    <property type="entry name" value="SLL8004 PROTEIN"/>
    <property type="match status" value="1"/>
</dbReference>